<protein>
    <submittedName>
        <fullName evidence="1">OLC1v1029893C1</fullName>
    </submittedName>
</protein>
<accession>A0AAV1CF24</accession>
<dbReference type="EMBL" id="OX459119">
    <property type="protein sequence ID" value="CAI9094199.1"/>
    <property type="molecule type" value="Genomic_DNA"/>
</dbReference>
<dbReference type="PANTHER" id="PTHR44843:SF14">
    <property type="entry name" value="METHYLTRANSFERASE TYPE 11 DOMAIN-CONTAINING PROTEIN"/>
    <property type="match status" value="1"/>
</dbReference>
<reference evidence="1" key="1">
    <citation type="submission" date="2023-03" db="EMBL/GenBank/DDBJ databases">
        <authorList>
            <person name="Julca I."/>
        </authorList>
    </citation>
    <scope>NUCLEOTIDE SEQUENCE</scope>
</reference>
<organism evidence="1 2">
    <name type="scientific">Oldenlandia corymbosa var. corymbosa</name>
    <dbReference type="NCBI Taxonomy" id="529605"/>
    <lineage>
        <taxon>Eukaryota</taxon>
        <taxon>Viridiplantae</taxon>
        <taxon>Streptophyta</taxon>
        <taxon>Embryophyta</taxon>
        <taxon>Tracheophyta</taxon>
        <taxon>Spermatophyta</taxon>
        <taxon>Magnoliopsida</taxon>
        <taxon>eudicotyledons</taxon>
        <taxon>Gunneridae</taxon>
        <taxon>Pentapetalae</taxon>
        <taxon>asterids</taxon>
        <taxon>lamiids</taxon>
        <taxon>Gentianales</taxon>
        <taxon>Rubiaceae</taxon>
        <taxon>Rubioideae</taxon>
        <taxon>Spermacoceae</taxon>
        <taxon>Hedyotis-Oldenlandia complex</taxon>
        <taxon>Oldenlandia</taxon>
    </lineage>
</organism>
<dbReference type="Proteomes" id="UP001161247">
    <property type="component" value="Chromosome 2"/>
</dbReference>
<proteinExistence type="predicted"/>
<name>A0AAV1CF24_OLDCO</name>
<evidence type="ECO:0000313" key="1">
    <source>
        <dbReference type="EMBL" id="CAI9094199.1"/>
    </source>
</evidence>
<keyword evidence="2" id="KW-1185">Reference proteome</keyword>
<dbReference type="AlphaFoldDB" id="A0AAV1CF24"/>
<sequence length="230" mass="26583">MKDGVGVSNINGFVNVSFSKNGFSCDNIEALECWKPVFEKLIRPRTDNGIGMDIWSLQPLETASELRFRDIKNLNSSHWIREAIFTKISPNRSVSSSDTAKSCRNGEMVLKYKWDLIDSLEPLAEKEPREDWTEAQKHQEAIKSFYCTQSKTRNFRSTLIEADKAFHEEYKNKKGITLLPYAAWIKNSTLLFGTRNKRREYTGKIQQEESIAQDYVGEQNKFRRSILLIG</sequence>
<dbReference type="PANTHER" id="PTHR44843">
    <property type="entry name" value="METHYLTRANSFERASE"/>
    <property type="match status" value="1"/>
</dbReference>
<evidence type="ECO:0000313" key="2">
    <source>
        <dbReference type="Proteomes" id="UP001161247"/>
    </source>
</evidence>
<gene>
    <name evidence="1" type="ORF">OLC1_LOCUS5420</name>
</gene>